<keyword evidence="1" id="KW-0812">Transmembrane</keyword>
<dbReference type="RefSeq" id="WP_092540907.1">
    <property type="nucleotide sequence ID" value="NZ_FOKV01000002.1"/>
</dbReference>
<proteinExistence type="predicted"/>
<dbReference type="EMBL" id="FOKV01000002">
    <property type="protein sequence ID" value="SFC06367.1"/>
    <property type="molecule type" value="Genomic_DNA"/>
</dbReference>
<dbReference type="AlphaFoldDB" id="A0A1I1G3Q1"/>
<dbReference type="OrthoDB" id="762068at2"/>
<name>A0A1I1G3Q1_9FLAO</name>
<evidence type="ECO:0000313" key="3">
    <source>
        <dbReference type="Proteomes" id="UP000199438"/>
    </source>
</evidence>
<dbReference type="Proteomes" id="UP000199438">
    <property type="component" value="Unassembled WGS sequence"/>
</dbReference>
<keyword evidence="1" id="KW-0472">Membrane</keyword>
<evidence type="ECO:0000313" key="2">
    <source>
        <dbReference type="EMBL" id="SFC06367.1"/>
    </source>
</evidence>
<protein>
    <submittedName>
        <fullName evidence="2">Uncharacterized protein</fullName>
    </submittedName>
</protein>
<sequence length="174" mass="20386">MEPHWHCELCEHQDVSLKEGNICGLTGNKPNFTNTCHKIEFGERRKEKIVDTNAKFQKVLKNKWWVYSYFVLFNIFAIALFYLDYLFLDYIKHFFLMAYAVPIFIAAIAITLLGMGWGALNNYRNNLSIAKANKNEADLALSAYNIDYKLKLDFLKSFHGDPKVKSDLQFYYKE</sequence>
<dbReference type="STRING" id="1334022.SAMN04487907_102114"/>
<reference evidence="3" key="1">
    <citation type="submission" date="2016-10" db="EMBL/GenBank/DDBJ databases">
        <authorList>
            <person name="Varghese N."/>
            <person name="Submissions S."/>
        </authorList>
    </citation>
    <scope>NUCLEOTIDE SEQUENCE [LARGE SCALE GENOMIC DNA]</scope>
    <source>
        <strain evidence="3">DSM 24499</strain>
    </source>
</reference>
<gene>
    <name evidence="2" type="ORF">SAMN04487907_102114</name>
</gene>
<feature type="transmembrane region" description="Helical" evidence="1">
    <location>
        <begin position="64"/>
        <end position="83"/>
    </location>
</feature>
<accession>A0A1I1G3Q1</accession>
<feature type="transmembrane region" description="Helical" evidence="1">
    <location>
        <begin position="95"/>
        <end position="120"/>
    </location>
</feature>
<keyword evidence="3" id="KW-1185">Reference proteome</keyword>
<organism evidence="2 3">
    <name type="scientific">Zunongwangia mangrovi</name>
    <dbReference type="NCBI Taxonomy" id="1334022"/>
    <lineage>
        <taxon>Bacteria</taxon>
        <taxon>Pseudomonadati</taxon>
        <taxon>Bacteroidota</taxon>
        <taxon>Flavobacteriia</taxon>
        <taxon>Flavobacteriales</taxon>
        <taxon>Flavobacteriaceae</taxon>
        <taxon>Zunongwangia</taxon>
    </lineage>
</organism>
<keyword evidence="1" id="KW-1133">Transmembrane helix</keyword>
<evidence type="ECO:0000256" key="1">
    <source>
        <dbReference type="SAM" id="Phobius"/>
    </source>
</evidence>